<dbReference type="InterPro" id="IPR013762">
    <property type="entry name" value="Integrase-like_cat_sf"/>
</dbReference>
<dbReference type="PANTHER" id="PTHR30349:SF94">
    <property type="entry name" value="INTEGRASE_RECOMBINASE HI_1414-RELATED"/>
    <property type="match status" value="1"/>
</dbReference>
<evidence type="ECO:0000259" key="6">
    <source>
        <dbReference type="PROSITE" id="PS51900"/>
    </source>
</evidence>
<name>B6ANL4_9BACT</name>
<dbReference type="Pfam" id="PF00589">
    <property type="entry name" value="Phage_integrase"/>
    <property type="match status" value="1"/>
</dbReference>
<dbReference type="InterPro" id="IPR044068">
    <property type="entry name" value="CB"/>
</dbReference>
<evidence type="ECO:0000256" key="1">
    <source>
        <dbReference type="ARBA" id="ARBA00022908"/>
    </source>
</evidence>
<dbReference type="EMBL" id="DS995260">
    <property type="protein sequence ID" value="EDZ39029.1"/>
    <property type="molecule type" value="Genomic_DNA"/>
</dbReference>
<dbReference type="CDD" id="cd00796">
    <property type="entry name" value="INT_Rci_Hp1_C"/>
    <property type="match status" value="1"/>
</dbReference>
<dbReference type="AlphaFoldDB" id="B6ANL4"/>
<evidence type="ECO:0000313" key="7">
    <source>
        <dbReference type="EMBL" id="EDZ39029.1"/>
    </source>
</evidence>
<accession>B6ANL4</accession>
<dbReference type="InterPro" id="IPR010998">
    <property type="entry name" value="Integrase_recombinase_N"/>
</dbReference>
<feature type="domain" description="Tyr recombinase" evidence="5">
    <location>
        <begin position="188"/>
        <end position="373"/>
    </location>
</feature>
<keyword evidence="2 4" id="KW-0238">DNA-binding</keyword>
<proteinExistence type="predicted"/>
<keyword evidence="1" id="KW-0229">DNA integration</keyword>
<gene>
    <name evidence="7" type="ORF">CGL2_11276197</name>
</gene>
<dbReference type="Gene3D" id="1.10.150.130">
    <property type="match status" value="1"/>
</dbReference>
<dbReference type="SUPFAM" id="SSF56349">
    <property type="entry name" value="DNA breaking-rejoining enzymes"/>
    <property type="match status" value="1"/>
</dbReference>
<keyword evidence="3" id="KW-0233">DNA recombination</keyword>
<dbReference type="GO" id="GO:0015074">
    <property type="term" value="P:DNA integration"/>
    <property type="evidence" value="ECO:0007669"/>
    <property type="project" value="UniProtKB-KW"/>
</dbReference>
<feature type="domain" description="Core-binding (CB)" evidence="6">
    <location>
        <begin position="90"/>
        <end position="169"/>
    </location>
</feature>
<dbReference type="PANTHER" id="PTHR30349">
    <property type="entry name" value="PHAGE INTEGRASE-RELATED"/>
    <property type="match status" value="1"/>
</dbReference>
<dbReference type="GO" id="GO:0003677">
    <property type="term" value="F:DNA binding"/>
    <property type="evidence" value="ECO:0007669"/>
    <property type="project" value="UniProtKB-UniRule"/>
</dbReference>
<dbReference type="InterPro" id="IPR050090">
    <property type="entry name" value="Tyrosine_recombinase_XerCD"/>
</dbReference>
<dbReference type="InterPro" id="IPR002104">
    <property type="entry name" value="Integrase_catalytic"/>
</dbReference>
<evidence type="ECO:0000256" key="2">
    <source>
        <dbReference type="ARBA" id="ARBA00023125"/>
    </source>
</evidence>
<protein>
    <submittedName>
        <fullName evidence="7">Putative integrase</fullName>
    </submittedName>
</protein>
<organism evidence="7">
    <name type="scientific">Leptospirillum sp. Group II '5-way CG'</name>
    <dbReference type="NCBI Taxonomy" id="419541"/>
    <lineage>
        <taxon>Bacteria</taxon>
        <taxon>Pseudomonadati</taxon>
        <taxon>Nitrospirota</taxon>
        <taxon>Nitrospiria</taxon>
        <taxon>Nitrospirales</taxon>
        <taxon>Nitrospiraceae</taxon>
        <taxon>Leptospirillum</taxon>
    </lineage>
</organism>
<dbReference type="GO" id="GO:0006310">
    <property type="term" value="P:DNA recombination"/>
    <property type="evidence" value="ECO:0007669"/>
    <property type="project" value="UniProtKB-KW"/>
</dbReference>
<evidence type="ECO:0000256" key="3">
    <source>
        <dbReference type="ARBA" id="ARBA00023172"/>
    </source>
</evidence>
<dbReference type="PROSITE" id="PS51900">
    <property type="entry name" value="CB"/>
    <property type="match status" value="1"/>
</dbReference>
<reference evidence="7" key="1">
    <citation type="journal article" date="2004" name="Nature">
        <title>Community structure and metabolism through reconstruction of microbial genomes from the environment.</title>
        <authorList>
            <person name="Tyson G.W."/>
            <person name="Chapman J."/>
            <person name="Hugenholtz P."/>
            <person name="Allen E.E."/>
            <person name="Ram R.J."/>
            <person name="Richardson P.M."/>
            <person name="Solovyev V.V."/>
            <person name="Rubin E.M."/>
            <person name="Rokhsar D.S."/>
            <person name="Banfield J.F."/>
        </authorList>
    </citation>
    <scope>NUCLEOTIDE SEQUENCE [LARGE SCALE GENOMIC DNA]</scope>
</reference>
<dbReference type="PROSITE" id="PS51898">
    <property type="entry name" value="TYR_RECOMBINASE"/>
    <property type="match status" value="1"/>
</dbReference>
<reference evidence="7" key="2">
    <citation type="journal article" date="2008" name="PLoS Biol.">
        <title>Population genomic analysis of strain variation in Leptospirillum group II bacteria involved in acid mine drainage formation.</title>
        <authorList>
            <person name="Simmons S.L."/>
            <person name="Dibartolo G."/>
            <person name="Denef V.J."/>
            <person name="Goltsman D.S."/>
            <person name="Thelen M.P."/>
            <person name="Banfield J.F."/>
        </authorList>
    </citation>
    <scope>NUCLEOTIDE SEQUENCE [LARGE SCALE GENOMIC DNA]</scope>
</reference>
<evidence type="ECO:0000259" key="5">
    <source>
        <dbReference type="PROSITE" id="PS51898"/>
    </source>
</evidence>
<sequence>MAFIITTKTWFVAGFVAIGYYFHIFRHRSKGGEMGVYKRGNTWQAIVRIKGHETVAHTFDTKAQAEEWHEETRFEIRRGRYFSRKEVENTTLAEALDRYEREILPSKKSQRPVRVVIRQWLAHPLAKRALVSIRGSDIAAWRDDRLKTVSPNTVRLDLALLSHLFTIAIKEWGMTGLVNPVQQIRKPKLPKGRDRRLNPGELDRIVEASCSPLLPEIIRFALETAMRRGEITGMTWKLVDLKKRTATLLDTKNGEKRIVPLSLEAVRILSGIPRRIDGQVWGLEDQSVTRAFERAVSRARAVYKKECEEKKGNPDPSFLVDITFHDLRHEATSRFFELGFDATKVKEITGHKTYSMLSRYTHLKAEDIAIEMDRLEKRKAEDLSEKLK</sequence>
<dbReference type="Gene3D" id="1.10.443.10">
    <property type="entry name" value="Intergrase catalytic core"/>
    <property type="match status" value="1"/>
</dbReference>
<dbReference type="InterPro" id="IPR011010">
    <property type="entry name" value="DNA_brk_join_enz"/>
</dbReference>
<evidence type="ECO:0000256" key="4">
    <source>
        <dbReference type="PROSITE-ProRule" id="PRU01248"/>
    </source>
</evidence>